<feature type="domain" description="Myb-like" evidence="3">
    <location>
        <begin position="112"/>
        <end position="167"/>
    </location>
</feature>
<evidence type="ECO:0000259" key="4">
    <source>
        <dbReference type="PROSITE" id="PS51294"/>
    </source>
</evidence>
<feature type="domain" description="HTH myb-type" evidence="4">
    <location>
        <begin position="200"/>
        <end position="258"/>
    </location>
</feature>
<dbReference type="InterPro" id="IPR052450">
    <property type="entry name" value="TRBD-Containing_Protein"/>
</dbReference>
<keyword evidence="1" id="KW-0539">Nucleus</keyword>
<feature type="domain" description="Myb-like" evidence="3">
    <location>
        <begin position="200"/>
        <end position="254"/>
    </location>
</feature>
<dbReference type="Gene3D" id="1.10.246.220">
    <property type="match status" value="1"/>
</dbReference>
<dbReference type="PROSITE" id="PS51294">
    <property type="entry name" value="HTH_MYB"/>
    <property type="match status" value="2"/>
</dbReference>
<feature type="domain" description="HTH myb-type" evidence="4">
    <location>
        <begin position="113"/>
        <end position="171"/>
    </location>
</feature>
<dbReference type="InterPro" id="IPR017930">
    <property type="entry name" value="Myb_dom"/>
</dbReference>
<feature type="region of interest" description="Disordered" evidence="2">
    <location>
        <begin position="1"/>
        <end position="20"/>
    </location>
</feature>
<dbReference type="OrthoDB" id="608866at2759"/>
<feature type="compositionally biased region" description="Basic and acidic residues" evidence="2">
    <location>
        <begin position="697"/>
        <end position="708"/>
    </location>
</feature>
<feature type="region of interest" description="Disordered" evidence="2">
    <location>
        <begin position="803"/>
        <end position="835"/>
    </location>
</feature>
<dbReference type="InterPro" id="IPR001005">
    <property type="entry name" value="SANT/Myb"/>
</dbReference>
<sequence>MASSSPPNNARSAARAVTTVPSSNTFSFKAPYPVSSPTPASVTALKHRRVSLASPSSPRIVKPHTFRDEMGLSHDASSAFADDADFLLPEKKGKMRKLDTSQAVDESSSAVVEKKPRKKWSSEETQMLVKGCNKYGVGNWKIILQDPELEFHDRSAVDLKDRFRTYFPDAYKKHYPNAKTHLSTKVRATFPDGSSIFEKTRSKRRRPFTDAEDRALKAGYDKHGTTWATIVKDPIFQEQNRRSTDLRDRFRNAFPDLYQAAGYKPRTAAKKKADGPVRAADDQLSMSAAGPVRSRRRAQSTQGHLRGGTKSVPQSTSCSADEESSGDENEQENSGFKSPPTPVFVDNVSTMPFRSQKSSPSTIGSAAHAPTLSSTARDTFSIGDDDDDDMRLITEDADPLTIPDFLPNTTYSDMETWPSGLNTPTTGASPTSSQSDFFMSQVSGGNHSQDLSNASSPFISHQNDRMIGNSAWGDGWFLPNPRMEPNAIANSSADAAVNGAGSSSLADGHFSPGSPYSFNTHLNHGVFERYGLFPYVHEGHMSEADIADNHTGFDEGVGPNGASAGGTGFKGYHSQIAGDLISGARAYHHHNQQGQFPAGGSGASTSLSQSLANMYNMSFGVGGELAGGGEISGLGLEGMHQQHQENAGVHPMQLHAHTPSLSSIDELGLTGISLDDHCDSSASSVSGLSAGVGAGGDADHDMDTDNSLKSDGSSNMLGMPFGGMQSVHSPPNRVPGVHGGQEQQETKDVQDGMNATLGGDLLGLEDLVHMNELHATPPATPLMTHPRPMRSSSGGNILNNFDHPGMHSSGGGHHARSISVPPTEARNGGAQQQGVPMSMDDVRLHMHPHTNMNFGGDGGALQQLDFAMMGRSLHPFFTLPASQNSSPGTSDECISRLDMDTLRLTPSRSNSSIHSPISPHHDRHSQEHSSQLTPLFSTPLILSPSPPSNTISNHNLLQMQNTNSNGNNTSHSIADQVDGDIWRTAFVADYNNYNLPFLDLHYYNHGNPTYGSTGIMAGHGNHNSLGLDSMDEYSDTMRQGQALDLAQSAALASSTSALGMGSLGLNLNLGLPLRAFDTPSPVGTIRHQPRETKRPSLAHTFAHTAPTPMQTSHAVASAAPPPAVLAPTAAQTLGRQQRERQQQVDVGMGFGVTALRSRTGSRSVSGIGSVRQSPGKAAATGSGAISRSMSHHRGQSAVNPQDLILRSDNKRKRASWDGGNGMA</sequence>
<dbReference type="Proteomes" id="UP000567179">
    <property type="component" value="Unassembled WGS sequence"/>
</dbReference>
<dbReference type="Pfam" id="PF00249">
    <property type="entry name" value="Myb_DNA-binding"/>
    <property type="match status" value="1"/>
</dbReference>
<dbReference type="SUPFAM" id="SSF46689">
    <property type="entry name" value="Homeodomain-like"/>
    <property type="match status" value="2"/>
</dbReference>
<protein>
    <recommendedName>
        <fullName evidence="7">Myb-like domain-containing protein</fullName>
    </recommendedName>
</protein>
<feature type="compositionally biased region" description="Low complexity" evidence="2">
    <location>
        <begin position="907"/>
        <end position="918"/>
    </location>
</feature>
<name>A0A8H5FAK6_9AGAR</name>
<evidence type="ECO:0000256" key="1">
    <source>
        <dbReference type="ARBA" id="ARBA00023242"/>
    </source>
</evidence>
<evidence type="ECO:0008006" key="7">
    <source>
        <dbReference type="Google" id="ProtNLM"/>
    </source>
</evidence>
<evidence type="ECO:0000256" key="2">
    <source>
        <dbReference type="SAM" id="MobiDB-lite"/>
    </source>
</evidence>
<feature type="region of interest" description="Disordered" evidence="2">
    <location>
        <begin position="97"/>
        <end position="118"/>
    </location>
</feature>
<feature type="compositionally biased region" description="Basic and acidic residues" evidence="2">
    <location>
        <begin position="271"/>
        <end position="281"/>
    </location>
</feature>
<feature type="compositionally biased region" description="Low complexity" evidence="2">
    <location>
        <begin position="1158"/>
        <end position="1173"/>
    </location>
</feature>
<dbReference type="AlphaFoldDB" id="A0A8H5FAK6"/>
<accession>A0A8H5FAK6</accession>
<evidence type="ECO:0000259" key="3">
    <source>
        <dbReference type="PROSITE" id="PS50090"/>
    </source>
</evidence>
<feature type="compositionally biased region" description="Polar residues" evidence="2">
    <location>
        <begin position="352"/>
        <end position="364"/>
    </location>
</feature>
<feature type="compositionally biased region" description="Acidic residues" evidence="2">
    <location>
        <begin position="320"/>
        <end position="331"/>
    </location>
</feature>
<keyword evidence="6" id="KW-1185">Reference proteome</keyword>
<dbReference type="PANTHER" id="PTHR46734">
    <property type="entry name" value="TELOMERIC REPEAT-BINDING FACTOR 1 TERF1"/>
    <property type="match status" value="1"/>
</dbReference>
<organism evidence="5 6">
    <name type="scientific">Psilocybe cf. subviscida</name>
    <dbReference type="NCBI Taxonomy" id="2480587"/>
    <lineage>
        <taxon>Eukaryota</taxon>
        <taxon>Fungi</taxon>
        <taxon>Dikarya</taxon>
        <taxon>Basidiomycota</taxon>
        <taxon>Agaricomycotina</taxon>
        <taxon>Agaricomycetes</taxon>
        <taxon>Agaricomycetidae</taxon>
        <taxon>Agaricales</taxon>
        <taxon>Agaricineae</taxon>
        <taxon>Strophariaceae</taxon>
        <taxon>Psilocybe</taxon>
    </lineage>
</organism>
<reference evidence="5 6" key="1">
    <citation type="journal article" date="2020" name="ISME J.">
        <title>Uncovering the hidden diversity of litter-decomposition mechanisms in mushroom-forming fungi.</title>
        <authorList>
            <person name="Floudas D."/>
            <person name="Bentzer J."/>
            <person name="Ahren D."/>
            <person name="Johansson T."/>
            <person name="Persson P."/>
            <person name="Tunlid A."/>
        </authorList>
    </citation>
    <scope>NUCLEOTIDE SEQUENCE [LARGE SCALE GENOMIC DNA]</scope>
    <source>
        <strain evidence="5 6">CBS 101986</strain>
    </source>
</reference>
<feature type="region of interest" description="Disordered" evidence="2">
    <location>
        <begin position="693"/>
        <end position="713"/>
    </location>
</feature>
<feature type="compositionally biased region" description="Polar residues" evidence="2">
    <location>
        <begin position="100"/>
        <end position="110"/>
    </location>
</feature>
<dbReference type="Gene3D" id="1.10.10.60">
    <property type="entry name" value="Homeodomain-like"/>
    <property type="match status" value="1"/>
</dbReference>
<dbReference type="PANTHER" id="PTHR46734:SF1">
    <property type="entry name" value="TELOMERIC REPEAT-BINDING FACTOR 1"/>
    <property type="match status" value="1"/>
</dbReference>
<dbReference type="PROSITE" id="PS50090">
    <property type="entry name" value="MYB_LIKE"/>
    <property type="match status" value="2"/>
</dbReference>
<gene>
    <name evidence="5" type="ORF">D9619_009272</name>
</gene>
<feature type="region of interest" description="Disordered" evidence="2">
    <location>
        <begin position="907"/>
        <end position="931"/>
    </location>
</feature>
<dbReference type="EMBL" id="JAACJJ010000002">
    <property type="protein sequence ID" value="KAF5329338.1"/>
    <property type="molecule type" value="Genomic_DNA"/>
</dbReference>
<feature type="region of interest" description="Disordered" evidence="2">
    <location>
        <begin position="1158"/>
        <end position="1198"/>
    </location>
</feature>
<evidence type="ECO:0000313" key="6">
    <source>
        <dbReference type="Proteomes" id="UP000567179"/>
    </source>
</evidence>
<dbReference type="InterPro" id="IPR009057">
    <property type="entry name" value="Homeodomain-like_sf"/>
</dbReference>
<evidence type="ECO:0000313" key="5">
    <source>
        <dbReference type="EMBL" id="KAF5329338.1"/>
    </source>
</evidence>
<feature type="compositionally biased region" description="Low complexity" evidence="2">
    <location>
        <begin position="1"/>
        <end position="16"/>
    </location>
</feature>
<dbReference type="CDD" id="cd11660">
    <property type="entry name" value="SANT_TRF"/>
    <property type="match status" value="2"/>
</dbReference>
<feature type="region of interest" description="Disordered" evidence="2">
    <location>
        <begin position="352"/>
        <end position="371"/>
    </location>
</feature>
<feature type="region of interest" description="Disordered" evidence="2">
    <location>
        <begin position="265"/>
        <end position="347"/>
    </location>
</feature>
<dbReference type="SMART" id="SM00717">
    <property type="entry name" value="SANT"/>
    <property type="match status" value="2"/>
</dbReference>
<comment type="caution">
    <text evidence="5">The sequence shown here is derived from an EMBL/GenBank/DDBJ whole genome shotgun (WGS) entry which is preliminary data.</text>
</comment>
<proteinExistence type="predicted"/>